<proteinExistence type="inferred from homology"/>
<dbReference type="SUPFAM" id="SSF55031">
    <property type="entry name" value="Bacterial exopeptidase dimerisation domain"/>
    <property type="match status" value="1"/>
</dbReference>
<evidence type="ECO:0000256" key="1">
    <source>
        <dbReference type="ARBA" id="ARBA00006153"/>
    </source>
</evidence>
<sequence>MQAQRQWAIVAIRCTPSVVFAVSPLKKAKQHGDPLVLTFGKVEPQPNTVNVVPGKTTFTIDCRHTDAAVLREFTEQLENDMRAICDEMDISIDIDLWMDEAPVPMNAELVAALTRLCETEQLNYRIMHSGAGHDAQIFAPRVPTCMIFVPSINGISHNRRNVPTLMTLLKGSKLWH</sequence>
<accession>A0A447MWH8</accession>
<organism evidence="3 4">
    <name type="scientific">Salmonella enterica I</name>
    <dbReference type="NCBI Taxonomy" id="59201"/>
    <lineage>
        <taxon>Bacteria</taxon>
        <taxon>Pseudomonadati</taxon>
        <taxon>Pseudomonadota</taxon>
        <taxon>Gammaproteobacteria</taxon>
        <taxon>Enterobacterales</taxon>
        <taxon>Enterobacteriaceae</taxon>
        <taxon>Salmonella</taxon>
    </lineage>
</organism>
<evidence type="ECO:0000256" key="2">
    <source>
        <dbReference type="ARBA" id="ARBA00022801"/>
    </source>
</evidence>
<dbReference type="SUPFAM" id="SSF53187">
    <property type="entry name" value="Zn-dependent exopeptidases"/>
    <property type="match status" value="1"/>
</dbReference>
<dbReference type="Pfam" id="PF01546">
    <property type="entry name" value="Peptidase_M20"/>
    <property type="match status" value="1"/>
</dbReference>
<name>A0A447MWH8_SALET</name>
<evidence type="ECO:0000313" key="3">
    <source>
        <dbReference type="EMBL" id="VDZ95430.1"/>
    </source>
</evidence>
<gene>
    <name evidence="3" type="primary">allC_3</name>
    <name evidence="3" type="ORF">NCTC129_01550</name>
</gene>
<protein>
    <submittedName>
        <fullName evidence="3">Allantoate amidohydrolase</fullName>
        <ecNumber evidence="3">3.5.3.-</ecNumber>
    </submittedName>
</protein>
<evidence type="ECO:0000313" key="4">
    <source>
        <dbReference type="Proteomes" id="UP000282086"/>
    </source>
</evidence>
<dbReference type="PANTHER" id="PTHR32494">
    <property type="entry name" value="ALLANTOATE DEIMINASE-RELATED"/>
    <property type="match status" value="1"/>
</dbReference>
<dbReference type="EMBL" id="LR134140">
    <property type="protein sequence ID" value="VDZ95430.1"/>
    <property type="molecule type" value="Genomic_DNA"/>
</dbReference>
<reference evidence="3 4" key="1">
    <citation type="submission" date="2018-12" db="EMBL/GenBank/DDBJ databases">
        <authorList>
            <consortium name="Pathogen Informatics"/>
        </authorList>
    </citation>
    <scope>NUCLEOTIDE SEQUENCE [LARGE SCALE GENOMIC DNA]</scope>
    <source>
        <strain evidence="3 4">NCTC129</strain>
    </source>
</reference>
<dbReference type="AlphaFoldDB" id="A0A447MWH8"/>
<dbReference type="EC" id="3.5.3.-" evidence="3"/>
<dbReference type="Gene3D" id="3.30.70.360">
    <property type="match status" value="1"/>
</dbReference>
<comment type="similarity">
    <text evidence="1">Belongs to the peptidase M20 family.</text>
</comment>
<dbReference type="Proteomes" id="UP000282086">
    <property type="component" value="Chromosome"/>
</dbReference>
<dbReference type="GO" id="GO:0016813">
    <property type="term" value="F:hydrolase activity, acting on carbon-nitrogen (but not peptide) bonds, in linear amidines"/>
    <property type="evidence" value="ECO:0007669"/>
    <property type="project" value="InterPro"/>
</dbReference>
<keyword evidence="2 3" id="KW-0378">Hydrolase</keyword>
<dbReference type="InterPro" id="IPR002933">
    <property type="entry name" value="Peptidase_M20"/>
</dbReference>
<dbReference type="InterPro" id="IPR036264">
    <property type="entry name" value="Bact_exopeptidase_dim_dom"/>
</dbReference>
<dbReference type="Gene3D" id="3.40.630.10">
    <property type="entry name" value="Zn peptidases"/>
    <property type="match status" value="1"/>
</dbReference>
<dbReference type="InterPro" id="IPR010158">
    <property type="entry name" value="Amidase_Cbmase"/>
</dbReference>
<dbReference type="PANTHER" id="PTHR32494:SF5">
    <property type="entry name" value="ALLANTOATE AMIDOHYDROLASE"/>
    <property type="match status" value="1"/>
</dbReference>